<evidence type="ECO:0000256" key="5">
    <source>
        <dbReference type="PIRSR" id="PIRSR604254-1"/>
    </source>
</evidence>
<gene>
    <name evidence="7" type="ORF">K493DRAFT_215071</name>
</gene>
<feature type="binding site" evidence="5">
    <location>
        <position position="386"/>
    </location>
    <ligand>
        <name>Zn(2+)</name>
        <dbReference type="ChEBI" id="CHEBI:29105"/>
    </ligand>
</feature>
<feature type="transmembrane region" description="Helical" evidence="6">
    <location>
        <begin position="283"/>
        <end position="303"/>
    </location>
</feature>
<name>A0A1Y1YIY6_9FUNG</name>
<keyword evidence="5" id="KW-0479">Metal-binding</keyword>
<dbReference type="PANTHER" id="PTHR20855">
    <property type="entry name" value="ADIPOR/PROGESTIN RECEPTOR-RELATED"/>
    <property type="match status" value="1"/>
</dbReference>
<dbReference type="Proteomes" id="UP000193498">
    <property type="component" value="Unassembled WGS sequence"/>
</dbReference>
<feature type="transmembrane region" description="Helical" evidence="6">
    <location>
        <begin position="216"/>
        <end position="236"/>
    </location>
</feature>
<keyword evidence="4 6" id="KW-0472">Membrane</keyword>
<feature type="binding site" evidence="5">
    <location>
        <position position="237"/>
    </location>
    <ligand>
        <name>Zn(2+)</name>
        <dbReference type="ChEBI" id="CHEBI:29105"/>
    </ligand>
</feature>
<evidence type="ECO:0000313" key="7">
    <source>
        <dbReference type="EMBL" id="ORX97990.1"/>
    </source>
</evidence>
<evidence type="ECO:0000313" key="8">
    <source>
        <dbReference type="Proteomes" id="UP000193498"/>
    </source>
</evidence>
<dbReference type="InParanoid" id="A0A1Y1YIY6"/>
<evidence type="ECO:0000256" key="4">
    <source>
        <dbReference type="ARBA" id="ARBA00023136"/>
    </source>
</evidence>
<sequence length="418" mass="48564">MTDIDANILERVDAALALIEKKYAQLEETGRRHVDHTIRRIEEKLESTSLAEKVDAVIRIVEEKCIEKCINLGELSWKTLEATIRHIEERYDEFEKISLRDRVFDTIRHLEELTPDHFIKTVDSSVDYTAEVTKAALYGAKRLLEYEELPRPWQHNEHITSGYRFLTSKTQCLLSVLQVHNETGNIWTHLLGVFLFCWLGYHSLNTHLLDASYLDRLVFFLFFAAAAKCLICSTLFHTFQCHSRLGVMRCSAVLDYVGISLLITASVLIIEYYGFYCRPIIRNLYLTSTIVLGVTGVILPWFRWFDHRDYRYVRIMIFVLMGASGFVPFVHMAFLFGWSNTWAALLKFIQSIACYLLGTLLYANHYPEKLWPGAFNLWGHSHQLWHLCVLAGIYYHYVFALNFYQTRCIYGCNGSCAS</sequence>
<dbReference type="GO" id="GO:0046872">
    <property type="term" value="F:metal ion binding"/>
    <property type="evidence" value="ECO:0007669"/>
    <property type="project" value="UniProtKB-KW"/>
</dbReference>
<dbReference type="FunCoup" id="A0A1Y1YIY6">
    <property type="interactions" value="17"/>
</dbReference>
<reference evidence="7 8" key="1">
    <citation type="submission" date="2016-07" db="EMBL/GenBank/DDBJ databases">
        <title>Pervasive Adenine N6-methylation of Active Genes in Fungi.</title>
        <authorList>
            <consortium name="DOE Joint Genome Institute"/>
            <person name="Mondo S.J."/>
            <person name="Dannebaum R.O."/>
            <person name="Kuo R.C."/>
            <person name="Labutti K."/>
            <person name="Haridas S."/>
            <person name="Kuo A."/>
            <person name="Salamov A."/>
            <person name="Ahrendt S.R."/>
            <person name="Lipzen A."/>
            <person name="Sullivan W."/>
            <person name="Andreopoulos W.B."/>
            <person name="Clum A."/>
            <person name="Lindquist E."/>
            <person name="Daum C."/>
            <person name="Ramamoorthy G.K."/>
            <person name="Gryganskyi A."/>
            <person name="Culley D."/>
            <person name="Magnuson J.K."/>
            <person name="James T.Y."/>
            <person name="O'Malley M.A."/>
            <person name="Stajich J.E."/>
            <person name="Spatafora J.W."/>
            <person name="Visel A."/>
            <person name="Grigoriev I.V."/>
        </authorList>
    </citation>
    <scope>NUCLEOTIDE SEQUENCE [LARGE SCALE GENOMIC DNA]</scope>
    <source>
        <strain evidence="7 8">CBS 931.73</strain>
    </source>
</reference>
<dbReference type="Pfam" id="PF03006">
    <property type="entry name" value="HlyIII"/>
    <property type="match status" value="1"/>
</dbReference>
<evidence type="ECO:0000256" key="2">
    <source>
        <dbReference type="ARBA" id="ARBA00022692"/>
    </source>
</evidence>
<organism evidence="7 8">
    <name type="scientific">Basidiobolus meristosporus CBS 931.73</name>
    <dbReference type="NCBI Taxonomy" id="1314790"/>
    <lineage>
        <taxon>Eukaryota</taxon>
        <taxon>Fungi</taxon>
        <taxon>Fungi incertae sedis</taxon>
        <taxon>Zoopagomycota</taxon>
        <taxon>Entomophthoromycotina</taxon>
        <taxon>Basidiobolomycetes</taxon>
        <taxon>Basidiobolales</taxon>
        <taxon>Basidiobolaceae</taxon>
        <taxon>Basidiobolus</taxon>
    </lineage>
</organism>
<dbReference type="EMBL" id="MCFE01000122">
    <property type="protein sequence ID" value="ORX97990.1"/>
    <property type="molecule type" value="Genomic_DNA"/>
</dbReference>
<feature type="transmembrane region" description="Helical" evidence="6">
    <location>
        <begin position="384"/>
        <end position="404"/>
    </location>
</feature>
<proteinExistence type="predicted"/>
<dbReference type="PANTHER" id="PTHR20855:SF97">
    <property type="entry name" value="ADIPOR-LIKE RECEPTOR IZH3-RELATED"/>
    <property type="match status" value="1"/>
</dbReference>
<feature type="transmembrane region" description="Helical" evidence="6">
    <location>
        <begin position="345"/>
        <end position="364"/>
    </location>
</feature>
<accession>A0A1Y1YIY6</accession>
<comment type="caution">
    <text evidence="7">The sequence shown here is derived from an EMBL/GenBank/DDBJ whole genome shotgun (WGS) entry which is preliminary data.</text>
</comment>
<keyword evidence="3 6" id="KW-1133">Transmembrane helix</keyword>
<evidence type="ECO:0000256" key="1">
    <source>
        <dbReference type="ARBA" id="ARBA00004141"/>
    </source>
</evidence>
<dbReference type="InterPro" id="IPR004254">
    <property type="entry name" value="AdipoR/HlyIII-related"/>
</dbReference>
<feature type="transmembrane region" description="Helical" evidence="6">
    <location>
        <begin position="315"/>
        <end position="338"/>
    </location>
</feature>
<dbReference type="GO" id="GO:0038023">
    <property type="term" value="F:signaling receptor activity"/>
    <property type="evidence" value="ECO:0007669"/>
    <property type="project" value="TreeGrafter"/>
</dbReference>
<feature type="transmembrane region" description="Helical" evidence="6">
    <location>
        <begin position="256"/>
        <end position="276"/>
    </location>
</feature>
<dbReference type="STRING" id="1314790.A0A1Y1YIY6"/>
<evidence type="ECO:0000256" key="3">
    <source>
        <dbReference type="ARBA" id="ARBA00022989"/>
    </source>
</evidence>
<keyword evidence="8" id="KW-1185">Reference proteome</keyword>
<comment type="subcellular location">
    <subcellularLocation>
        <location evidence="1">Membrane</location>
        <topology evidence="1">Multi-pass membrane protein</topology>
    </subcellularLocation>
</comment>
<feature type="binding site" evidence="5">
    <location>
        <position position="382"/>
    </location>
    <ligand>
        <name>Zn(2+)</name>
        <dbReference type="ChEBI" id="CHEBI:29105"/>
    </ligand>
</feature>
<dbReference type="GO" id="GO:0006882">
    <property type="term" value="P:intracellular zinc ion homeostasis"/>
    <property type="evidence" value="ECO:0007669"/>
    <property type="project" value="TreeGrafter"/>
</dbReference>
<dbReference type="GO" id="GO:0016020">
    <property type="term" value="C:membrane"/>
    <property type="evidence" value="ECO:0007669"/>
    <property type="project" value="UniProtKB-SubCell"/>
</dbReference>
<protein>
    <submittedName>
        <fullName evidence="7">HlyIII-domain-containing protein</fullName>
    </submittedName>
</protein>
<evidence type="ECO:0000256" key="6">
    <source>
        <dbReference type="SAM" id="Phobius"/>
    </source>
</evidence>
<keyword evidence="5" id="KW-0862">Zinc</keyword>
<keyword evidence="2 6" id="KW-0812">Transmembrane</keyword>
<dbReference type="AlphaFoldDB" id="A0A1Y1YIY6"/>
<dbReference type="OrthoDB" id="5585746at2759"/>
<feature type="transmembrane region" description="Helical" evidence="6">
    <location>
        <begin position="186"/>
        <end position="204"/>
    </location>
</feature>